<evidence type="ECO:0000256" key="4">
    <source>
        <dbReference type="ARBA" id="ARBA00022989"/>
    </source>
</evidence>
<gene>
    <name evidence="7" type="ORF">DP923_01435</name>
</gene>
<reference evidence="7 8" key="2">
    <citation type="submission" date="2018-07" db="EMBL/GenBank/DDBJ databases">
        <title>Pontibacter sp. 2b14 genomic sequence and assembly.</title>
        <authorList>
            <person name="Du Z.-J."/>
        </authorList>
    </citation>
    <scope>NUCLEOTIDE SEQUENCE [LARGE SCALE GENOMIC DNA]</scope>
    <source>
        <strain evidence="7 8">2b14</strain>
    </source>
</reference>
<evidence type="ECO:0000313" key="7">
    <source>
        <dbReference type="EMBL" id="RAU83758.1"/>
    </source>
</evidence>
<evidence type="ECO:0000256" key="6">
    <source>
        <dbReference type="SAM" id="Phobius"/>
    </source>
</evidence>
<feature type="transmembrane region" description="Helical" evidence="6">
    <location>
        <begin position="333"/>
        <end position="353"/>
    </location>
</feature>
<protein>
    <submittedName>
        <fullName evidence="7">Lipopolysaccharide biosynthesis protein</fullName>
    </submittedName>
</protein>
<feature type="transmembrane region" description="Helical" evidence="6">
    <location>
        <begin position="42"/>
        <end position="65"/>
    </location>
</feature>
<reference evidence="7 8" key="1">
    <citation type="submission" date="2018-06" db="EMBL/GenBank/DDBJ databases">
        <authorList>
            <person name="Liu Z.-W."/>
        </authorList>
    </citation>
    <scope>NUCLEOTIDE SEQUENCE [LARGE SCALE GENOMIC DNA]</scope>
    <source>
        <strain evidence="7 8">2b14</strain>
    </source>
</reference>
<comment type="subcellular location">
    <subcellularLocation>
        <location evidence="1">Cell membrane</location>
        <topology evidence="1">Multi-pass membrane protein</topology>
    </subcellularLocation>
</comment>
<feature type="transmembrane region" description="Helical" evidence="6">
    <location>
        <begin position="448"/>
        <end position="467"/>
    </location>
</feature>
<organism evidence="7 8">
    <name type="scientific">Pontibacter arcticus</name>
    <dbReference type="NCBI Taxonomy" id="2080288"/>
    <lineage>
        <taxon>Bacteria</taxon>
        <taxon>Pseudomonadati</taxon>
        <taxon>Bacteroidota</taxon>
        <taxon>Cytophagia</taxon>
        <taxon>Cytophagales</taxon>
        <taxon>Hymenobacteraceae</taxon>
        <taxon>Pontibacter</taxon>
    </lineage>
</organism>
<proteinExistence type="predicted"/>
<evidence type="ECO:0000313" key="8">
    <source>
        <dbReference type="Proteomes" id="UP000251692"/>
    </source>
</evidence>
<feature type="transmembrane region" description="Helical" evidence="6">
    <location>
        <begin position="85"/>
        <end position="103"/>
    </location>
</feature>
<dbReference type="EMBL" id="QMDV01000001">
    <property type="protein sequence ID" value="RAU83758.1"/>
    <property type="molecule type" value="Genomic_DNA"/>
</dbReference>
<feature type="transmembrane region" description="Helical" evidence="6">
    <location>
        <begin position="147"/>
        <end position="169"/>
    </location>
</feature>
<keyword evidence="5 6" id="KW-0472">Membrane</keyword>
<keyword evidence="4 6" id="KW-1133">Transmembrane helix</keyword>
<keyword evidence="8" id="KW-1185">Reference proteome</keyword>
<dbReference type="PANTHER" id="PTHR30250:SF11">
    <property type="entry name" value="O-ANTIGEN TRANSPORTER-RELATED"/>
    <property type="match status" value="1"/>
</dbReference>
<accession>A0A364RHH3</accession>
<feature type="transmembrane region" description="Helical" evidence="6">
    <location>
        <begin position="300"/>
        <end position="321"/>
    </location>
</feature>
<feature type="transmembrane region" description="Helical" evidence="6">
    <location>
        <begin position="390"/>
        <end position="411"/>
    </location>
</feature>
<evidence type="ECO:0000256" key="5">
    <source>
        <dbReference type="ARBA" id="ARBA00023136"/>
    </source>
</evidence>
<dbReference type="Proteomes" id="UP000251692">
    <property type="component" value="Unassembled WGS sequence"/>
</dbReference>
<name>A0A364RHH3_9BACT</name>
<dbReference type="InterPro" id="IPR050833">
    <property type="entry name" value="Poly_Biosynth_Transport"/>
</dbReference>
<dbReference type="GO" id="GO:0005886">
    <property type="term" value="C:plasma membrane"/>
    <property type="evidence" value="ECO:0007669"/>
    <property type="project" value="UniProtKB-SubCell"/>
</dbReference>
<dbReference type="OrthoDB" id="1495589at2"/>
<sequence>MLRKLLSHAAIYGLAAQIPRFAGVLALPVITQHVTTADYGVAAIVGAYTWGLGIMQSLGLSTIMVNSFARFPTRYKWIWRQLHGFLLLWGLVFGLILGVTLYLGIPQEAAQNRWAIIWLCVLPAILFNSTDLQAMLFYQMKQQPFRIAIRSFIVGTVVVLLNIYTIAYLKMGYMGWFYSNFIGALLGFILYGSSYFLKEQMWPIFRFKWHRIKSSLRTALPVVPHNFSFFLLDTSDKLVLDILHVPLPRIGFYNLASSFGLYFMAASNAVVQASAPFYMQYYSRESADRSAALKARAMTFAMQAFFLVITFLIGLWLKEIFILLIRNDELQQAYQLAIIMLMGYNFRPMYLGAINQLVYKEHTKVLWKVSTVAGVGNLVLNFALVPVFGIQAAAFTTFAALMYMGYSGYLLKEYKQITQVNYWPLFWLSVTVLSLLLVYSLADSAISSKVWLTAGIGLVAGVGFLYANKKLKA</sequence>
<dbReference type="RefSeq" id="WP_112303796.1">
    <property type="nucleotide sequence ID" value="NZ_QMDV01000001.1"/>
</dbReference>
<feature type="transmembrane region" description="Helical" evidence="6">
    <location>
        <begin position="365"/>
        <end position="384"/>
    </location>
</feature>
<evidence type="ECO:0000256" key="3">
    <source>
        <dbReference type="ARBA" id="ARBA00022692"/>
    </source>
</evidence>
<dbReference type="PANTHER" id="PTHR30250">
    <property type="entry name" value="PST FAMILY PREDICTED COLANIC ACID TRANSPORTER"/>
    <property type="match status" value="1"/>
</dbReference>
<feature type="transmembrane region" description="Helical" evidence="6">
    <location>
        <begin position="423"/>
        <end position="442"/>
    </location>
</feature>
<comment type="caution">
    <text evidence="7">The sequence shown here is derived from an EMBL/GenBank/DDBJ whole genome shotgun (WGS) entry which is preliminary data.</text>
</comment>
<evidence type="ECO:0000256" key="2">
    <source>
        <dbReference type="ARBA" id="ARBA00022475"/>
    </source>
</evidence>
<dbReference type="AlphaFoldDB" id="A0A364RHH3"/>
<feature type="transmembrane region" description="Helical" evidence="6">
    <location>
        <begin position="175"/>
        <end position="193"/>
    </location>
</feature>
<keyword evidence="3 6" id="KW-0812">Transmembrane</keyword>
<evidence type="ECO:0000256" key="1">
    <source>
        <dbReference type="ARBA" id="ARBA00004651"/>
    </source>
</evidence>
<feature type="transmembrane region" description="Helical" evidence="6">
    <location>
        <begin position="115"/>
        <end position="138"/>
    </location>
</feature>
<keyword evidence="2" id="KW-1003">Cell membrane</keyword>